<dbReference type="InterPro" id="IPR011701">
    <property type="entry name" value="MFS"/>
</dbReference>
<proteinExistence type="predicted"/>
<feature type="transmembrane region" description="Helical" evidence="7">
    <location>
        <begin position="49"/>
        <end position="70"/>
    </location>
</feature>
<sequence>MKQMKMSPKMVLIATLLMGSFLVLLNQMLLVTAVPPIMNDFNVPFSTAQWLTTGFFLVNGIMIPVSAFLINKFTSRTLYLTGMMIFITGTLLAALSPVYSVLLLGRVFQGLSAGIMMPLTQVILLTQFPLEQRGKAMGYFGLVIGLAPAIGPPLAGYIVGIWPWRALFFIVLPLVLLNFVLALVSMKNVTQQTNPKVDLPSIVLSTFGFGGLLYGFSIAGTRGWTDLLVMSSIVVGLLLVLVFARRQLKLRQPILEMRVFKNRHFLLSSLIGVVVFTSMVGANNILPVLMQDMLGYSPFESGLALLPGALLMGLTMPVAGTLFDKFGIRILTFAGLTLILVTSILLSDLTTDSTFSYITTIYTFRLLGTGLTMMPLTTFAMNALKDILIPHGTAMNNTMRQIGGSLFTAMMVTIMTGVTLRLSDGTPTAMEEVTGVNASFIFSAVMAAAGIVMAFFLKEQTRESSASEKQ</sequence>
<gene>
    <name evidence="9" type="ORF">GCM10022378_04680</name>
</gene>
<keyword evidence="2" id="KW-0813">Transport</keyword>
<dbReference type="Gene3D" id="1.20.1250.20">
    <property type="entry name" value="MFS general substrate transporter like domains"/>
    <property type="match status" value="1"/>
</dbReference>
<feature type="transmembrane region" description="Helical" evidence="7">
    <location>
        <begin position="440"/>
        <end position="457"/>
    </location>
</feature>
<dbReference type="PRINTS" id="PR01036">
    <property type="entry name" value="TCRTETB"/>
</dbReference>
<evidence type="ECO:0000256" key="1">
    <source>
        <dbReference type="ARBA" id="ARBA00004651"/>
    </source>
</evidence>
<feature type="transmembrane region" description="Helical" evidence="7">
    <location>
        <begin position="138"/>
        <end position="160"/>
    </location>
</feature>
<dbReference type="RefSeq" id="WP_344701013.1">
    <property type="nucleotide sequence ID" value="NZ_BAABCK010000012.1"/>
</dbReference>
<comment type="subcellular location">
    <subcellularLocation>
        <location evidence="1">Cell membrane</location>
        <topology evidence="1">Multi-pass membrane protein</topology>
    </subcellularLocation>
</comment>
<feature type="transmembrane region" description="Helical" evidence="7">
    <location>
        <begin position="402"/>
        <end position="420"/>
    </location>
</feature>
<feature type="transmembrane region" description="Helical" evidence="7">
    <location>
        <begin position="77"/>
        <end position="95"/>
    </location>
</feature>
<protein>
    <submittedName>
        <fullName evidence="9">MDR family MFS transporter</fullName>
    </submittedName>
</protein>
<feature type="domain" description="Major facilitator superfamily (MFS) profile" evidence="8">
    <location>
        <begin position="12"/>
        <end position="462"/>
    </location>
</feature>
<feature type="transmembrane region" description="Helical" evidence="7">
    <location>
        <begin position="224"/>
        <end position="244"/>
    </location>
</feature>
<dbReference type="InterPro" id="IPR036259">
    <property type="entry name" value="MFS_trans_sf"/>
</dbReference>
<dbReference type="Proteomes" id="UP001500920">
    <property type="component" value="Unassembled WGS sequence"/>
</dbReference>
<evidence type="ECO:0000256" key="7">
    <source>
        <dbReference type="SAM" id="Phobius"/>
    </source>
</evidence>
<dbReference type="PANTHER" id="PTHR42718:SF24">
    <property type="entry name" value="MAJOR FACILITATOR SUPERFAMILY (MFS) PROFILE DOMAIN-CONTAINING PROTEIN"/>
    <property type="match status" value="1"/>
</dbReference>
<feature type="transmembrane region" description="Helical" evidence="7">
    <location>
        <begin position="265"/>
        <end position="290"/>
    </location>
</feature>
<keyword evidence="4 7" id="KW-0812">Transmembrane</keyword>
<evidence type="ECO:0000256" key="5">
    <source>
        <dbReference type="ARBA" id="ARBA00022989"/>
    </source>
</evidence>
<evidence type="ECO:0000256" key="6">
    <source>
        <dbReference type="ARBA" id="ARBA00023136"/>
    </source>
</evidence>
<keyword evidence="5 7" id="KW-1133">Transmembrane helix</keyword>
<comment type="caution">
    <text evidence="9">The sequence shown here is derived from an EMBL/GenBank/DDBJ whole genome shotgun (WGS) entry which is preliminary data.</text>
</comment>
<dbReference type="Pfam" id="PF07690">
    <property type="entry name" value="MFS_1"/>
    <property type="match status" value="1"/>
</dbReference>
<reference evidence="10" key="1">
    <citation type="journal article" date="2019" name="Int. J. Syst. Evol. Microbiol.">
        <title>The Global Catalogue of Microorganisms (GCM) 10K type strain sequencing project: providing services to taxonomists for standard genome sequencing and annotation.</title>
        <authorList>
            <consortium name="The Broad Institute Genomics Platform"/>
            <consortium name="The Broad Institute Genome Sequencing Center for Infectious Disease"/>
            <person name="Wu L."/>
            <person name="Ma J."/>
        </authorList>
    </citation>
    <scope>NUCLEOTIDE SEQUENCE [LARGE SCALE GENOMIC DNA]</scope>
    <source>
        <strain evidence="10">JCM 16981</strain>
    </source>
</reference>
<evidence type="ECO:0000313" key="9">
    <source>
        <dbReference type="EMBL" id="GAA3717515.1"/>
    </source>
</evidence>
<evidence type="ECO:0000256" key="2">
    <source>
        <dbReference type="ARBA" id="ARBA00022448"/>
    </source>
</evidence>
<dbReference type="InterPro" id="IPR020846">
    <property type="entry name" value="MFS_dom"/>
</dbReference>
<dbReference type="EMBL" id="BAABCK010000012">
    <property type="protein sequence ID" value="GAA3717515.1"/>
    <property type="molecule type" value="Genomic_DNA"/>
</dbReference>
<evidence type="ECO:0000313" key="10">
    <source>
        <dbReference type="Proteomes" id="UP001500920"/>
    </source>
</evidence>
<feature type="transmembrane region" description="Helical" evidence="7">
    <location>
        <begin position="107"/>
        <end position="126"/>
    </location>
</feature>
<dbReference type="Gene3D" id="1.20.1720.10">
    <property type="entry name" value="Multidrug resistance protein D"/>
    <property type="match status" value="1"/>
</dbReference>
<dbReference type="InterPro" id="IPR004638">
    <property type="entry name" value="EmrB-like"/>
</dbReference>
<evidence type="ECO:0000256" key="3">
    <source>
        <dbReference type="ARBA" id="ARBA00022475"/>
    </source>
</evidence>
<keyword evidence="3" id="KW-1003">Cell membrane</keyword>
<feature type="transmembrane region" description="Helical" evidence="7">
    <location>
        <begin position="197"/>
        <end position="218"/>
    </location>
</feature>
<dbReference type="PANTHER" id="PTHR42718">
    <property type="entry name" value="MAJOR FACILITATOR SUPERFAMILY MULTIDRUG TRANSPORTER MFSC"/>
    <property type="match status" value="1"/>
</dbReference>
<feature type="transmembrane region" description="Helical" evidence="7">
    <location>
        <begin position="330"/>
        <end position="349"/>
    </location>
</feature>
<name>A0ABP7EG45_9STAP</name>
<feature type="transmembrane region" description="Helical" evidence="7">
    <location>
        <begin position="361"/>
        <end position="381"/>
    </location>
</feature>
<feature type="transmembrane region" description="Helical" evidence="7">
    <location>
        <begin position="302"/>
        <end position="323"/>
    </location>
</feature>
<dbReference type="CDD" id="cd17503">
    <property type="entry name" value="MFS_LmrB_MDR_like"/>
    <property type="match status" value="1"/>
</dbReference>
<organism evidence="9 10">
    <name type="scientific">Salinicoccus jeotgali</name>
    <dbReference type="NCBI Taxonomy" id="381634"/>
    <lineage>
        <taxon>Bacteria</taxon>
        <taxon>Bacillati</taxon>
        <taxon>Bacillota</taxon>
        <taxon>Bacilli</taxon>
        <taxon>Bacillales</taxon>
        <taxon>Staphylococcaceae</taxon>
        <taxon>Salinicoccus</taxon>
    </lineage>
</organism>
<dbReference type="SUPFAM" id="SSF103473">
    <property type="entry name" value="MFS general substrate transporter"/>
    <property type="match status" value="1"/>
</dbReference>
<dbReference type="PROSITE" id="PS50850">
    <property type="entry name" value="MFS"/>
    <property type="match status" value="1"/>
</dbReference>
<keyword evidence="10" id="KW-1185">Reference proteome</keyword>
<evidence type="ECO:0000259" key="8">
    <source>
        <dbReference type="PROSITE" id="PS50850"/>
    </source>
</evidence>
<evidence type="ECO:0000256" key="4">
    <source>
        <dbReference type="ARBA" id="ARBA00022692"/>
    </source>
</evidence>
<keyword evidence="6 7" id="KW-0472">Membrane</keyword>
<accession>A0ABP7EG45</accession>
<dbReference type="NCBIfam" id="TIGR00711">
    <property type="entry name" value="efflux_EmrB"/>
    <property type="match status" value="1"/>
</dbReference>
<feature type="transmembrane region" description="Helical" evidence="7">
    <location>
        <begin position="166"/>
        <end position="185"/>
    </location>
</feature>